<protein>
    <submittedName>
        <fullName evidence="1">Uncharacterized protein</fullName>
    </submittedName>
</protein>
<organism evidence="1 2">
    <name type="scientific">Pluteus cervinus</name>
    <dbReference type="NCBI Taxonomy" id="181527"/>
    <lineage>
        <taxon>Eukaryota</taxon>
        <taxon>Fungi</taxon>
        <taxon>Dikarya</taxon>
        <taxon>Basidiomycota</taxon>
        <taxon>Agaricomycotina</taxon>
        <taxon>Agaricomycetes</taxon>
        <taxon>Agaricomycetidae</taxon>
        <taxon>Agaricales</taxon>
        <taxon>Pluteineae</taxon>
        <taxon>Pluteaceae</taxon>
        <taxon>Pluteus</taxon>
    </lineage>
</organism>
<accession>A0ACD3AHU8</accession>
<dbReference type="Proteomes" id="UP000308600">
    <property type="component" value="Unassembled WGS sequence"/>
</dbReference>
<gene>
    <name evidence="1" type="ORF">BDN72DRAFT_845720</name>
</gene>
<dbReference type="EMBL" id="ML208442">
    <property type="protein sequence ID" value="TFK65263.1"/>
    <property type="molecule type" value="Genomic_DNA"/>
</dbReference>
<sequence>MPLAFLCVFTEPGTEVTIEEYQDWYDNEHVPLRANHLHSVLTAARYRAIDDQEPGWVAVYDFDDKASFEDESYTRLRANRSPREGDLIKRLKFLDRRTCEQVADSGEVALTTSFKPGNPSRWLVIHGLNTKDGTNEQAKAWFNKQVSRFKETKVEAWARTRLEDCYDSGKTGLGVGKGPEEQVVPKFLVVHEFDSIDAARQFSTDIVVDDAVTVLEVRVFELYRAYPCIAQGPIS</sequence>
<evidence type="ECO:0000313" key="2">
    <source>
        <dbReference type="Proteomes" id="UP000308600"/>
    </source>
</evidence>
<name>A0ACD3AHU8_9AGAR</name>
<reference evidence="1 2" key="1">
    <citation type="journal article" date="2019" name="Nat. Ecol. Evol.">
        <title>Megaphylogeny resolves global patterns of mushroom evolution.</title>
        <authorList>
            <person name="Varga T."/>
            <person name="Krizsan K."/>
            <person name="Foldi C."/>
            <person name="Dima B."/>
            <person name="Sanchez-Garcia M."/>
            <person name="Sanchez-Ramirez S."/>
            <person name="Szollosi G.J."/>
            <person name="Szarkandi J.G."/>
            <person name="Papp V."/>
            <person name="Albert L."/>
            <person name="Andreopoulos W."/>
            <person name="Angelini C."/>
            <person name="Antonin V."/>
            <person name="Barry K.W."/>
            <person name="Bougher N.L."/>
            <person name="Buchanan P."/>
            <person name="Buyck B."/>
            <person name="Bense V."/>
            <person name="Catcheside P."/>
            <person name="Chovatia M."/>
            <person name="Cooper J."/>
            <person name="Damon W."/>
            <person name="Desjardin D."/>
            <person name="Finy P."/>
            <person name="Geml J."/>
            <person name="Haridas S."/>
            <person name="Hughes K."/>
            <person name="Justo A."/>
            <person name="Karasinski D."/>
            <person name="Kautmanova I."/>
            <person name="Kiss B."/>
            <person name="Kocsube S."/>
            <person name="Kotiranta H."/>
            <person name="LaButti K.M."/>
            <person name="Lechner B.E."/>
            <person name="Liimatainen K."/>
            <person name="Lipzen A."/>
            <person name="Lukacs Z."/>
            <person name="Mihaltcheva S."/>
            <person name="Morgado L.N."/>
            <person name="Niskanen T."/>
            <person name="Noordeloos M.E."/>
            <person name="Ohm R.A."/>
            <person name="Ortiz-Santana B."/>
            <person name="Ovrebo C."/>
            <person name="Racz N."/>
            <person name="Riley R."/>
            <person name="Savchenko A."/>
            <person name="Shiryaev A."/>
            <person name="Soop K."/>
            <person name="Spirin V."/>
            <person name="Szebenyi C."/>
            <person name="Tomsovsky M."/>
            <person name="Tulloss R.E."/>
            <person name="Uehling J."/>
            <person name="Grigoriev I.V."/>
            <person name="Vagvolgyi C."/>
            <person name="Papp T."/>
            <person name="Martin F.M."/>
            <person name="Miettinen O."/>
            <person name="Hibbett D.S."/>
            <person name="Nagy L.G."/>
        </authorList>
    </citation>
    <scope>NUCLEOTIDE SEQUENCE [LARGE SCALE GENOMIC DNA]</scope>
    <source>
        <strain evidence="1 2">NL-1719</strain>
    </source>
</reference>
<keyword evidence="2" id="KW-1185">Reference proteome</keyword>
<proteinExistence type="predicted"/>
<evidence type="ECO:0000313" key="1">
    <source>
        <dbReference type="EMBL" id="TFK65263.1"/>
    </source>
</evidence>